<feature type="transmembrane region" description="Helical" evidence="1">
    <location>
        <begin position="172"/>
        <end position="195"/>
    </location>
</feature>
<accession>A0A1S8RNM2</accession>
<name>A0A1S8RNM2_CLOBE</name>
<sequence>MSIDVVSICSTFVPDAFAFLYVEIAEFKASTAWLTSSSVVTLFFASVAASIADSNASFTSCVTHFDVVTTSLPSTLIETPDLAALALATALSIDVVSICSTFVPKAFALLYVEIAKFKALTTLFTSCLVVTLFFAFVAASIAASNALLTSWFTQFDVLTTSLPSALITTPNLAALASAIALVIGNLSKIVLLLLLEE</sequence>
<keyword evidence="1" id="KW-0472">Membrane</keyword>
<comment type="caution">
    <text evidence="2">The sequence shown here is derived from an EMBL/GenBank/DDBJ whole genome shotgun (WGS) entry which is preliminary data.</text>
</comment>
<dbReference type="Proteomes" id="UP000190973">
    <property type="component" value="Unassembled WGS sequence"/>
</dbReference>
<gene>
    <name evidence="2" type="ORF">CLBCK_46200</name>
</gene>
<keyword evidence="1" id="KW-1133">Transmembrane helix</keyword>
<evidence type="ECO:0000313" key="2">
    <source>
        <dbReference type="EMBL" id="OOM54709.1"/>
    </source>
</evidence>
<protein>
    <submittedName>
        <fullName evidence="2">Uncharacterized protein</fullName>
    </submittedName>
</protein>
<feature type="transmembrane region" description="Helical" evidence="1">
    <location>
        <begin position="123"/>
        <end position="152"/>
    </location>
</feature>
<dbReference type="AlphaFoldDB" id="A0A1S8RNM2"/>
<proteinExistence type="predicted"/>
<feature type="transmembrane region" description="Helical" evidence="1">
    <location>
        <begin position="82"/>
        <end position="111"/>
    </location>
</feature>
<organism evidence="2 3">
    <name type="scientific">Clostridium beijerinckii</name>
    <name type="common">Clostridium MP</name>
    <dbReference type="NCBI Taxonomy" id="1520"/>
    <lineage>
        <taxon>Bacteria</taxon>
        <taxon>Bacillati</taxon>
        <taxon>Bacillota</taxon>
        <taxon>Clostridia</taxon>
        <taxon>Eubacteriales</taxon>
        <taxon>Clostridiaceae</taxon>
        <taxon>Clostridium</taxon>
    </lineage>
</organism>
<reference evidence="2 3" key="1">
    <citation type="submission" date="2016-05" db="EMBL/GenBank/DDBJ databases">
        <title>Microbial solvent formation.</title>
        <authorList>
            <person name="Poehlein A."/>
            <person name="Montoya Solano J.D."/>
            <person name="Flitsch S."/>
            <person name="Krabben P."/>
            <person name="Duerre P."/>
            <person name="Daniel R."/>
        </authorList>
    </citation>
    <scope>NUCLEOTIDE SEQUENCE [LARGE SCALE GENOMIC DNA]</scope>
    <source>
        <strain evidence="2 3">DSM 53</strain>
    </source>
</reference>
<evidence type="ECO:0000256" key="1">
    <source>
        <dbReference type="SAM" id="Phobius"/>
    </source>
</evidence>
<keyword evidence="1" id="KW-0812">Transmembrane</keyword>
<dbReference type="EMBL" id="LZZI01000157">
    <property type="protein sequence ID" value="OOM54709.1"/>
    <property type="molecule type" value="Genomic_DNA"/>
</dbReference>
<evidence type="ECO:0000313" key="3">
    <source>
        <dbReference type="Proteomes" id="UP000190973"/>
    </source>
</evidence>